<dbReference type="PANTHER" id="PTHR11480:SF99">
    <property type="entry name" value="SURFACTANT PROTEIN BB"/>
    <property type="match status" value="1"/>
</dbReference>
<comment type="subcellular location">
    <subcellularLocation>
        <location evidence="1">Secreted</location>
    </subcellularLocation>
</comment>
<evidence type="ECO:0000256" key="2">
    <source>
        <dbReference type="ARBA" id="ARBA00022525"/>
    </source>
</evidence>
<dbReference type="PANTHER" id="PTHR11480">
    <property type="entry name" value="SAPOSIN-RELATED"/>
    <property type="match status" value="1"/>
</dbReference>
<reference evidence="10" key="1">
    <citation type="submission" date="2023-08" db="EMBL/GenBank/DDBJ databases">
        <title>Pelteobagrus vachellii genome.</title>
        <authorList>
            <person name="Liu H."/>
        </authorList>
    </citation>
    <scope>NUCLEOTIDE SEQUENCE</scope>
    <source>
        <strain evidence="10">PRFRI_2022a</strain>
        <tissue evidence="10">Muscle</tissue>
    </source>
</reference>
<dbReference type="AlphaFoldDB" id="A0AA88LU48"/>
<evidence type="ECO:0000313" key="10">
    <source>
        <dbReference type="EMBL" id="KAK2823703.1"/>
    </source>
</evidence>
<evidence type="ECO:0000256" key="7">
    <source>
        <dbReference type="SAM" id="SignalP"/>
    </source>
</evidence>
<dbReference type="SMART" id="SM00741">
    <property type="entry name" value="SapB"/>
    <property type="match status" value="3"/>
</dbReference>
<proteinExistence type="predicted"/>
<feature type="domain" description="Saposin B-type" evidence="8">
    <location>
        <begin position="146"/>
        <end position="227"/>
    </location>
</feature>
<dbReference type="InterPro" id="IPR051428">
    <property type="entry name" value="Sphingo_Act-Surfact_Prot"/>
</dbReference>
<dbReference type="InterPro" id="IPR011001">
    <property type="entry name" value="Saposin-like"/>
</dbReference>
<evidence type="ECO:0000256" key="6">
    <source>
        <dbReference type="ARBA" id="ARBA00023180"/>
    </source>
</evidence>
<dbReference type="InterPro" id="IPR008139">
    <property type="entry name" value="SaposinB_dom"/>
</dbReference>
<dbReference type="SUPFAM" id="SSF47862">
    <property type="entry name" value="Saposin"/>
    <property type="match status" value="2"/>
</dbReference>
<keyword evidence="3 7" id="KW-0732">Signal</keyword>
<dbReference type="GO" id="GO:0005576">
    <property type="term" value="C:extracellular region"/>
    <property type="evidence" value="ECO:0007669"/>
    <property type="project" value="UniProtKB-SubCell"/>
</dbReference>
<evidence type="ECO:0000259" key="8">
    <source>
        <dbReference type="PROSITE" id="PS50015"/>
    </source>
</evidence>
<evidence type="ECO:0000313" key="11">
    <source>
        <dbReference type="Proteomes" id="UP001187315"/>
    </source>
</evidence>
<dbReference type="SMART" id="SM00162">
    <property type="entry name" value="SAPA"/>
    <property type="match status" value="1"/>
</dbReference>
<keyword evidence="6" id="KW-0325">Glycoprotein</keyword>
<feature type="domain" description="Saposin B-type" evidence="8">
    <location>
        <begin position="230"/>
        <end position="310"/>
    </location>
</feature>
<keyword evidence="4" id="KW-0677">Repeat</keyword>
<dbReference type="Pfam" id="PF02199">
    <property type="entry name" value="SapA"/>
    <property type="match status" value="1"/>
</dbReference>
<keyword evidence="5" id="KW-1015">Disulfide bond</keyword>
<dbReference type="InterPro" id="IPR003119">
    <property type="entry name" value="SAP_A"/>
</dbReference>
<dbReference type="Gene3D" id="1.10.225.10">
    <property type="entry name" value="Saposin-like"/>
    <property type="match status" value="3"/>
</dbReference>
<feature type="signal peptide" evidence="7">
    <location>
        <begin position="1"/>
        <end position="22"/>
    </location>
</feature>
<evidence type="ECO:0000259" key="9">
    <source>
        <dbReference type="PROSITE" id="PS51110"/>
    </source>
</evidence>
<keyword evidence="11" id="KW-1185">Reference proteome</keyword>
<dbReference type="Pfam" id="PF03489">
    <property type="entry name" value="SapB_2"/>
    <property type="match status" value="1"/>
</dbReference>
<dbReference type="InterPro" id="IPR008138">
    <property type="entry name" value="SapB_2"/>
</dbReference>
<keyword evidence="2" id="KW-0964">Secreted</keyword>
<dbReference type="Proteomes" id="UP001187315">
    <property type="component" value="Unassembled WGS sequence"/>
</dbReference>
<evidence type="ECO:0000256" key="3">
    <source>
        <dbReference type="ARBA" id="ARBA00022729"/>
    </source>
</evidence>
<name>A0AA88LU48_TACVA</name>
<evidence type="ECO:0000256" key="4">
    <source>
        <dbReference type="ARBA" id="ARBA00022737"/>
    </source>
</evidence>
<dbReference type="PROSITE" id="PS50015">
    <property type="entry name" value="SAP_B"/>
    <property type="match status" value="3"/>
</dbReference>
<feature type="domain" description="Saposin B-type" evidence="8">
    <location>
        <begin position="40"/>
        <end position="121"/>
    </location>
</feature>
<dbReference type="PROSITE" id="PS51110">
    <property type="entry name" value="SAP_A"/>
    <property type="match status" value="1"/>
</dbReference>
<organism evidence="10 11">
    <name type="scientific">Tachysurus vachellii</name>
    <name type="common">Darkbarbel catfish</name>
    <name type="synonym">Pelteobagrus vachellii</name>
    <dbReference type="NCBI Taxonomy" id="175792"/>
    <lineage>
        <taxon>Eukaryota</taxon>
        <taxon>Metazoa</taxon>
        <taxon>Chordata</taxon>
        <taxon>Craniata</taxon>
        <taxon>Vertebrata</taxon>
        <taxon>Euteleostomi</taxon>
        <taxon>Actinopterygii</taxon>
        <taxon>Neopterygii</taxon>
        <taxon>Teleostei</taxon>
        <taxon>Ostariophysi</taxon>
        <taxon>Siluriformes</taxon>
        <taxon>Bagridae</taxon>
        <taxon>Tachysurus</taxon>
    </lineage>
</organism>
<feature type="domain" description="Saposin A-type" evidence="9">
    <location>
        <begin position="314"/>
        <end position="350"/>
    </location>
</feature>
<gene>
    <name evidence="10" type="ORF">Q7C36_020303</name>
</gene>
<sequence length="350" mass="38664">MALTRILLLLFLPLLSISKARMLSPENVQLFLKDTNDVQDDEVCQDCIHIIEILKHLLMDEEFQGNLKTILENVCDFLPEQFEQQCHSEVDNKLPLTLTFISGLMNPGKVCTKLHLCDGDFKLQMEDILMNYIQETITPNNATMESSFLCNACTYTLNVLDCLLPIAQTESAVITLLDDVCSVLPIIISGQCSRLVQRSVKKLFEELLNAASPNSICSVLRICQSNMVSPISDCDSCLTLVVLSRLQLGSNATQPKVTSFLRSVCQSHPGILPKCESFTQRYGEQLQGILGKEAVALDACERADLCLRSEAAGQGDVGDPCTLGTSYSCRDLQTAHACGVVSFCQKNVWK</sequence>
<accession>A0AA88LU48</accession>
<evidence type="ECO:0000256" key="5">
    <source>
        <dbReference type="ARBA" id="ARBA00023157"/>
    </source>
</evidence>
<dbReference type="EMBL" id="JAVHJS010000021">
    <property type="protein sequence ID" value="KAK2823703.1"/>
    <property type="molecule type" value="Genomic_DNA"/>
</dbReference>
<protein>
    <submittedName>
        <fullName evidence="10">Uncharacterized protein</fullName>
    </submittedName>
</protein>
<comment type="caution">
    <text evidence="10">The sequence shown here is derived from an EMBL/GenBank/DDBJ whole genome shotgun (WGS) entry which is preliminary data.</text>
</comment>
<evidence type="ECO:0000256" key="1">
    <source>
        <dbReference type="ARBA" id="ARBA00004613"/>
    </source>
</evidence>
<feature type="chain" id="PRO_5041683894" evidence="7">
    <location>
        <begin position="23"/>
        <end position="350"/>
    </location>
</feature>